<keyword evidence="3" id="KW-1185">Reference proteome</keyword>
<comment type="caution">
    <text evidence="2">The sequence shown here is derived from an EMBL/GenBank/DDBJ whole genome shotgun (WGS) entry which is preliminary data.</text>
</comment>
<evidence type="ECO:0000313" key="3">
    <source>
        <dbReference type="Proteomes" id="UP000248856"/>
    </source>
</evidence>
<dbReference type="AlphaFoldDB" id="A0A328Z8M5"/>
<dbReference type="Proteomes" id="UP000248856">
    <property type="component" value="Unassembled WGS sequence"/>
</dbReference>
<gene>
    <name evidence="2" type="ORF">AX018_102148</name>
</gene>
<sequence>MTAAVAVGLGCLVLALLLARAWWFRRTLSAEQRSRPKALAQAELVYMETLFRIQQPFPLVAKVDRVYRLPRGPLVLVELKVRQQNRPHLSDVVQLSAQRLVIAMETGETVAPYGFVSIPIPGRHGVFRSHRVDLLNSSELVRLYRRREEVLALRVHPGYAASEAACRSCALRSKCDRFNDRT</sequence>
<dbReference type="RefSeq" id="WP_111877569.1">
    <property type="nucleotide sequence ID" value="NZ_CBCSGC010000049.1"/>
</dbReference>
<accession>A0A328Z8M5</accession>
<evidence type="ECO:0000259" key="1">
    <source>
        <dbReference type="Pfam" id="PF12705"/>
    </source>
</evidence>
<protein>
    <recommendedName>
        <fullName evidence="1">PD-(D/E)XK endonuclease-like domain-containing protein</fullName>
    </recommendedName>
</protein>
<name>A0A328Z8M5_9BURK</name>
<reference evidence="2 3" key="1">
    <citation type="submission" date="2018-06" db="EMBL/GenBank/DDBJ databases">
        <title>Genomic Encyclopedia of Archaeal and Bacterial Type Strains, Phase II (KMG-II): from individual species to whole genera.</title>
        <authorList>
            <person name="Goeker M."/>
        </authorList>
    </citation>
    <scope>NUCLEOTIDE SEQUENCE [LARGE SCALE GENOMIC DNA]</scope>
    <source>
        <strain evidence="2 3">CFPB 3232</strain>
    </source>
</reference>
<dbReference type="InterPro" id="IPR038726">
    <property type="entry name" value="PDDEXK_AddAB-type"/>
</dbReference>
<dbReference type="OrthoDB" id="8910728at2"/>
<dbReference type="InterPro" id="IPR011604">
    <property type="entry name" value="PDDEXK-like_dom_sf"/>
</dbReference>
<dbReference type="EMBL" id="QLTA01000021">
    <property type="protein sequence ID" value="RAR81032.1"/>
    <property type="molecule type" value="Genomic_DNA"/>
</dbReference>
<feature type="domain" description="PD-(D/E)XK endonuclease-like" evidence="1">
    <location>
        <begin position="23"/>
        <end position="176"/>
    </location>
</feature>
<proteinExistence type="predicted"/>
<dbReference type="Pfam" id="PF12705">
    <property type="entry name" value="PDDEXK_1"/>
    <property type="match status" value="1"/>
</dbReference>
<organism evidence="2 3">
    <name type="scientific">Paracidovorax anthurii</name>
    <dbReference type="NCBI Taxonomy" id="78229"/>
    <lineage>
        <taxon>Bacteria</taxon>
        <taxon>Pseudomonadati</taxon>
        <taxon>Pseudomonadota</taxon>
        <taxon>Betaproteobacteria</taxon>
        <taxon>Burkholderiales</taxon>
        <taxon>Comamonadaceae</taxon>
        <taxon>Paracidovorax</taxon>
    </lineage>
</organism>
<dbReference type="Gene3D" id="3.90.320.10">
    <property type="match status" value="1"/>
</dbReference>
<evidence type="ECO:0000313" key="2">
    <source>
        <dbReference type="EMBL" id="RAR81032.1"/>
    </source>
</evidence>